<proteinExistence type="predicted"/>
<dbReference type="RefSeq" id="XP_029763569.1">
    <property type="nucleotide sequence ID" value="XM_029904790.1"/>
</dbReference>
<dbReference type="Proteomes" id="UP000030706">
    <property type="component" value="Unassembled WGS sequence"/>
</dbReference>
<keyword evidence="2" id="KW-1185">Reference proteome</keyword>
<sequence length="76" mass="8296">MSYKSLPLMPRRLAHLLIVPPTRTSGRSINQTARTDRSGFSRPQVMRRVAVSFCLIRDNGAGICGVVGSGARGLRK</sequence>
<accession>A0A074XZH6</accession>
<evidence type="ECO:0000313" key="2">
    <source>
        <dbReference type="Proteomes" id="UP000030706"/>
    </source>
</evidence>
<name>A0A074XZH6_AURPU</name>
<gene>
    <name evidence="1" type="ORF">M438DRAFT_342567</name>
</gene>
<reference evidence="1 2" key="1">
    <citation type="journal article" date="2014" name="BMC Genomics">
        <title>Genome sequencing of four Aureobasidium pullulans varieties: biotechnological potential, stress tolerance, and description of new species.</title>
        <authorList>
            <person name="Gostin Ar C."/>
            <person name="Ohm R.A."/>
            <person name="Kogej T."/>
            <person name="Sonjak S."/>
            <person name="Turk M."/>
            <person name="Zajc J."/>
            <person name="Zalar P."/>
            <person name="Grube M."/>
            <person name="Sun H."/>
            <person name="Han J."/>
            <person name="Sharma A."/>
            <person name="Chiniquy J."/>
            <person name="Ngan C.Y."/>
            <person name="Lipzen A."/>
            <person name="Barry K."/>
            <person name="Grigoriev I.V."/>
            <person name="Gunde-Cimerman N."/>
        </authorList>
    </citation>
    <scope>NUCLEOTIDE SEQUENCE [LARGE SCALE GENOMIC DNA]</scope>
    <source>
        <strain evidence="1 2">EXF-150</strain>
    </source>
</reference>
<dbReference type="AlphaFoldDB" id="A0A074XZH6"/>
<dbReference type="GeneID" id="40747096"/>
<protein>
    <submittedName>
        <fullName evidence="1">Uncharacterized protein</fullName>
    </submittedName>
</protein>
<dbReference type="HOGENOM" id="CLU_2654087_0_0_1"/>
<organism evidence="1 2">
    <name type="scientific">Aureobasidium pullulans EXF-150</name>
    <dbReference type="NCBI Taxonomy" id="1043002"/>
    <lineage>
        <taxon>Eukaryota</taxon>
        <taxon>Fungi</taxon>
        <taxon>Dikarya</taxon>
        <taxon>Ascomycota</taxon>
        <taxon>Pezizomycotina</taxon>
        <taxon>Dothideomycetes</taxon>
        <taxon>Dothideomycetidae</taxon>
        <taxon>Dothideales</taxon>
        <taxon>Saccotheciaceae</taxon>
        <taxon>Aureobasidium</taxon>
    </lineage>
</organism>
<evidence type="ECO:0000313" key="1">
    <source>
        <dbReference type="EMBL" id="KEQ87382.1"/>
    </source>
</evidence>
<dbReference type="EMBL" id="KL584976">
    <property type="protein sequence ID" value="KEQ87382.1"/>
    <property type="molecule type" value="Genomic_DNA"/>
</dbReference>